<reference evidence="2" key="1">
    <citation type="submission" date="2022-09" db="EMBL/GenBank/DDBJ databases">
        <title>Enrichment on poylsaccharides allowed isolation of novel metabolic and taxonomic groups of Haloarchaea.</title>
        <authorList>
            <person name="Sorokin D.Y."/>
            <person name="Elcheninov A.G."/>
            <person name="Khizhniak T.V."/>
            <person name="Kolganova T.V."/>
            <person name="Kublanov I.V."/>
        </authorList>
    </citation>
    <scope>NUCLEOTIDE SEQUENCE</scope>
    <source>
        <strain evidence="2">AArc-xg1-1</strain>
    </source>
</reference>
<dbReference type="RefSeq" id="WP_338002367.1">
    <property type="nucleotide sequence ID" value="NZ_JAOPKA010000001.1"/>
</dbReference>
<keyword evidence="1" id="KW-0812">Transmembrane</keyword>
<accession>A0AAP2YVI3</accession>
<name>A0AAP2YVI3_9EURY</name>
<feature type="transmembrane region" description="Helical" evidence="1">
    <location>
        <begin position="142"/>
        <end position="160"/>
    </location>
</feature>
<feature type="transmembrane region" description="Helical" evidence="1">
    <location>
        <begin position="85"/>
        <end position="107"/>
    </location>
</feature>
<dbReference type="InterPro" id="IPR007404">
    <property type="entry name" value="YdjM-like"/>
</dbReference>
<organism evidence="2 3">
    <name type="scientific">Natronoglomus mannanivorans</name>
    <dbReference type="NCBI Taxonomy" id="2979990"/>
    <lineage>
        <taxon>Archaea</taxon>
        <taxon>Methanobacteriati</taxon>
        <taxon>Methanobacteriota</taxon>
        <taxon>Stenosarchaea group</taxon>
        <taxon>Halobacteria</taxon>
        <taxon>Halobacteriales</taxon>
        <taxon>Natrialbaceae</taxon>
        <taxon>Natronoglomus</taxon>
    </lineage>
</organism>
<protein>
    <submittedName>
        <fullName evidence="2">Metal-dependent hydrolase</fullName>
    </submittedName>
</protein>
<keyword evidence="1" id="KW-1133">Transmembrane helix</keyword>
<dbReference type="Pfam" id="PF04307">
    <property type="entry name" value="YdjM"/>
    <property type="match status" value="1"/>
</dbReference>
<feature type="transmembrane region" description="Helical" evidence="1">
    <location>
        <begin position="59"/>
        <end position="78"/>
    </location>
</feature>
<dbReference type="EMBL" id="JAOPKA010000001">
    <property type="protein sequence ID" value="MCU4740130.1"/>
    <property type="molecule type" value="Genomic_DNA"/>
</dbReference>
<gene>
    <name evidence="2" type="ORF">OB960_01780</name>
</gene>
<dbReference type="AlphaFoldDB" id="A0AAP2YVI3"/>
<keyword evidence="1" id="KW-0472">Membrane</keyword>
<evidence type="ECO:0000256" key="1">
    <source>
        <dbReference type="SAM" id="Phobius"/>
    </source>
</evidence>
<evidence type="ECO:0000313" key="2">
    <source>
        <dbReference type="EMBL" id="MCU4740130.1"/>
    </source>
</evidence>
<proteinExistence type="predicted"/>
<comment type="caution">
    <text evidence="2">The sequence shown here is derived from an EMBL/GenBank/DDBJ whole genome shotgun (WGS) entry which is preliminary data.</text>
</comment>
<dbReference type="GO" id="GO:0016787">
    <property type="term" value="F:hydrolase activity"/>
    <property type="evidence" value="ECO:0007669"/>
    <property type="project" value="UniProtKB-KW"/>
</dbReference>
<evidence type="ECO:0000313" key="3">
    <source>
        <dbReference type="Proteomes" id="UP001321018"/>
    </source>
</evidence>
<sequence>MLPPVHLVVGYICYAAYTRWSRGEAPRGWPALAAVVGAALPDLLDKPLYAAGVLPVGRAIGHSLLFAIPVSVVVWVVARSRDRDLLGVAFAIGLLSHVVTDVPWHLLSGDYHELGFLLWPVTHMPEYTGTKPLGTVGGLEVTTLWLEGIVVVAGVTLWWRDGRPGLREIRSVLPI</sequence>
<keyword evidence="2" id="KW-0378">Hydrolase</keyword>
<dbReference type="Proteomes" id="UP001321018">
    <property type="component" value="Unassembled WGS sequence"/>
</dbReference>